<dbReference type="InterPro" id="IPR002577">
    <property type="entry name" value="HTH_HxlR"/>
</dbReference>
<keyword evidence="3" id="KW-0804">Transcription</keyword>
<dbReference type="GO" id="GO:0003677">
    <property type="term" value="F:DNA binding"/>
    <property type="evidence" value="ECO:0007669"/>
    <property type="project" value="UniProtKB-KW"/>
</dbReference>
<reference evidence="5" key="2">
    <citation type="journal article" date="2014" name="ISME J.">
        <title>Microbial stratification in low pH oxic and suboxic macroscopic growths along an acid mine drainage.</title>
        <authorList>
            <person name="Mendez-Garcia C."/>
            <person name="Mesa V."/>
            <person name="Sprenger R.R."/>
            <person name="Richter M."/>
            <person name="Diez M.S."/>
            <person name="Solano J."/>
            <person name="Bargiela R."/>
            <person name="Golyshina O.V."/>
            <person name="Manteca A."/>
            <person name="Ramos J.L."/>
            <person name="Gallego J.R."/>
            <person name="Llorente I."/>
            <person name="Martins Dos Santos V.A."/>
            <person name="Jensen O.N."/>
            <person name="Pelaez A.I."/>
            <person name="Sanchez J."/>
            <person name="Ferrer M."/>
        </authorList>
    </citation>
    <scope>NUCLEOTIDE SEQUENCE</scope>
</reference>
<keyword evidence="1" id="KW-0805">Transcription regulation</keyword>
<sequence>MGTKKRLDYDVLQAACPTRQVLDRIADKWTMLVVLALEDGTLRFSQLRARVQGVTQKMLTQTLRGLERDGLVDRRVYPTVPVTVEYTLTPLGHSLAEAVAGLRAWSYAHMPKIETARKRYDQGR</sequence>
<evidence type="ECO:0000256" key="2">
    <source>
        <dbReference type="ARBA" id="ARBA00023125"/>
    </source>
</evidence>
<name>T1AH65_9ZZZZ</name>
<accession>T1AH65</accession>
<reference evidence="5" key="1">
    <citation type="submission" date="2013-08" db="EMBL/GenBank/DDBJ databases">
        <authorList>
            <person name="Mendez C."/>
            <person name="Richter M."/>
            <person name="Ferrer M."/>
            <person name="Sanchez J."/>
        </authorList>
    </citation>
    <scope>NUCLEOTIDE SEQUENCE</scope>
</reference>
<feature type="domain" description="HTH hxlR-type" evidence="4">
    <location>
        <begin position="16"/>
        <end position="114"/>
    </location>
</feature>
<organism evidence="5">
    <name type="scientific">mine drainage metagenome</name>
    <dbReference type="NCBI Taxonomy" id="410659"/>
    <lineage>
        <taxon>unclassified sequences</taxon>
        <taxon>metagenomes</taxon>
        <taxon>ecological metagenomes</taxon>
    </lineage>
</organism>
<keyword evidence="2" id="KW-0238">DNA-binding</keyword>
<dbReference type="AlphaFoldDB" id="T1AH65"/>
<dbReference type="Gene3D" id="1.10.10.10">
    <property type="entry name" value="Winged helix-like DNA-binding domain superfamily/Winged helix DNA-binding domain"/>
    <property type="match status" value="1"/>
</dbReference>
<dbReference type="PROSITE" id="PS51118">
    <property type="entry name" value="HTH_HXLR"/>
    <property type="match status" value="1"/>
</dbReference>
<dbReference type="InterPro" id="IPR036390">
    <property type="entry name" value="WH_DNA-bd_sf"/>
</dbReference>
<dbReference type="SUPFAM" id="SSF46785">
    <property type="entry name" value="Winged helix' DNA-binding domain"/>
    <property type="match status" value="1"/>
</dbReference>
<dbReference type="Pfam" id="PF01638">
    <property type="entry name" value="HxlR"/>
    <property type="match status" value="1"/>
</dbReference>
<evidence type="ECO:0000313" key="5">
    <source>
        <dbReference type="EMBL" id="EQD59841.1"/>
    </source>
</evidence>
<proteinExistence type="predicted"/>
<evidence type="ECO:0000256" key="1">
    <source>
        <dbReference type="ARBA" id="ARBA00023015"/>
    </source>
</evidence>
<dbReference type="InterPro" id="IPR036388">
    <property type="entry name" value="WH-like_DNA-bd_sf"/>
</dbReference>
<comment type="caution">
    <text evidence="5">The sequence shown here is derived from an EMBL/GenBank/DDBJ whole genome shotgun (WGS) entry which is preliminary data.</text>
</comment>
<gene>
    <name evidence="5" type="ORF">B1A_10412</name>
</gene>
<evidence type="ECO:0000259" key="4">
    <source>
        <dbReference type="PROSITE" id="PS51118"/>
    </source>
</evidence>
<protein>
    <submittedName>
        <fullName evidence="5">Transcriptional regulator, HxlR family</fullName>
    </submittedName>
</protein>
<dbReference type="PANTHER" id="PTHR33204:SF37">
    <property type="entry name" value="HTH-TYPE TRANSCRIPTIONAL REGULATOR YODB"/>
    <property type="match status" value="1"/>
</dbReference>
<dbReference type="EMBL" id="AUZX01007411">
    <property type="protein sequence ID" value="EQD59841.1"/>
    <property type="molecule type" value="Genomic_DNA"/>
</dbReference>
<dbReference type="PANTHER" id="PTHR33204">
    <property type="entry name" value="TRANSCRIPTIONAL REGULATOR, MARR FAMILY"/>
    <property type="match status" value="1"/>
</dbReference>
<evidence type="ECO:0000256" key="3">
    <source>
        <dbReference type="ARBA" id="ARBA00023163"/>
    </source>
</evidence>